<reference evidence="1 2" key="1">
    <citation type="journal article" date="2022" name="Nat. Plants">
        <title>Genomes of leafy and leafless Platanthera orchids illuminate the evolution of mycoheterotrophy.</title>
        <authorList>
            <person name="Li M.H."/>
            <person name="Liu K.W."/>
            <person name="Li Z."/>
            <person name="Lu H.C."/>
            <person name="Ye Q.L."/>
            <person name="Zhang D."/>
            <person name="Wang J.Y."/>
            <person name="Li Y.F."/>
            <person name="Zhong Z.M."/>
            <person name="Liu X."/>
            <person name="Yu X."/>
            <person name="Liu D.K."/>
            <person name="Tu X.D."/>
            <person name="Liu B."/>
            <person name="Hao Y."/>
            <person name="Liao X.Y."/>
            <person name="Jiang Y.T."/>
            <person name="Sun W.H."/>
            <person name="Chen J."/>
            <person name="Chen Y.Q."/>
            <person name="Ai Y."/>
            <person name="Zhai J.W."/>
            <person name="Wu S.S."/>
            <person name="Zhou Z."/>
            <person name="Hsiao Y.Y."/>
            <person name="Wu W.L."/>
            <person name="Chen Y.Y."/>
            <person name="Lin Y.F."/>
            <person name="Hsu J.L."/>
            <person name="Li C.Y."/>
            <person name="Wang Z.W."/>
            <person name="Zhao X."/>
            <person name="Zhong W.Y."/>
            <person name="Ma X.K."/>
            <person name="Ma L."/>
            <person name="Huang J."/>
            <person name="Chen G.Z."/>
            <person name="Huang M.Z."/>
            <person name="Huang L."/>
            <person name="Peng D.H."/>
            <person name="Luo Y.B."/>
            <person name="Zou S.Q."/>
            <person name="Chen S.P."/>
            <person name="Lan S."/>
            <person name="Tsai W.C."/>
            <person name="Van de Peer Y."/>
            <person name="Liu Z.J."/>
        </authorList>
    </citation>
    <scope>NUCLEOTIDE SEQUENCE [LARGE SCALE GENOMIC DNA]</scope>
    <source>
        <strain evidence="1">Lor287</strain>
    </source>
</reference>
<dbReference type="AlphaFoldDB" id="A0AAP0BJJ6"/>
<dbReference type="InterPro" id="IPR008896">
    <property type="entry name" value="TIC214"/>
</dbReference>
<dbReference type="EMBL" id="JBBWWQ010000008">
    <property type="protein sequence ID" value="KAK8941487.1"/>
    <property type="molecule type" value="Genomic_DNA"/>
</dbReference>
<evidence type="ECO:0000313" key="1">
    <source>
        <dbReference type="EMBL" id="KAK8941487.1"/>
    </source>
</evidence>
<keyword evidence="2" id="KW-1185">Reference proteome</keyword>
<protein>
    <submittedName>
        <fullName evidence="1">Membrane protein ycf1</fullName>
    </submittedName>
</protein>
<dbReference type="GO" id="GO:0016020">
    <property type="term" value="C:membrane"/>
    <property type="evidence" value="ECO:0007669"/>
    <property type="project" value="InterPro"/>
</dbReference>
<proteinExistence type="predicted"/>
<comment type="caution">
    <text evidence="1">The sequence shown here is derived from an EMBL/GenBank/DDBJ whole genome shotgun (WGS) entry which is preliminary data.</text>
</comment>
<dbReference type="Proteomes" id="UP001418222">
    <property type="component" value="Unassembled WGS sequence"/>
</dbReference>
<evidence type="ECO:0000313" key="2">
    <source>
        <dbReference type="Proteomes" id="UP001418222"/>
    </source>
</evidence>
<name>A0AAP0BJJ6_9ASPA</name>
<organism evidence="1 2">
    <name type="scientific">Platanthera zijinensis</name>
    <dbReference type="NCBI Taxonomy" id="2320716"/>
    <lineage>
        <taxon>Eukaryota</taxon>
        <taxon>Viridiplantae</taxon>
        <taxon>Streptophyta</taxon>
        <taxon>Embryophyta</taxon>
        <taxon>Tracheophyta</taxon>
        <taxon>Spermatophyta</taxon>
        <taxon>Magnoliopsida</taxon>
        <taxon>Liliopsida</taxon>
        <taxon>Asparagales</taxon>
        <taxon>Orchidaceae</taxon>
        <taxon>Orchidoideae</taxon>
        <taxon>Orchideae</taxon>
        <taxon>Orchidinae</taxon>
        <taxon>Platanthera</taxon>
    </lineage>
</organism>
<dbReference type="Pfam" id="PF05758">
    <property type="entry name" value="Ycf1"/>
    <property type="match status" value="1"/>
</dbReference>
<accession>A0AAP0BJJ6</accession>
<sequence>MMFISICYAPLHLALGGPHTITVLVLEYLFFNYGSTTKNSMFNLTIQRVFLNNLIFQ</sequence>
<gene>
    <name evidence="1" type="primary">ycf1-A</name>
    <name evidence="1" type="ORF">KSP39_PZI009717</name>
</gene>